<keyword evidence="4" id="KW-1185">Reference proteome</keyword>
<dbReference type="PANTHER" id="PTHR23120:SF0">
    <property type="entry name" value="MAESTRO HEAT-LIKE REPEAT FAMILY MEMBER 1"/>
    <property type="match status" value="1"/>
</dbReference>
<evidence type="ECO:0000313" key="5">
    <source>
        <dbReference type="WBParaSite" id="jg12686"/>
    </source>
</evidence>
<dbReference type="InterPro" id="IPR055408">
    <property type="entry name" value="HEAT_MROH2B-like"/>
</dbReference>
<evidence type="ECO:0000259" key="3">
    <source>
        <dbReference type="Pfam" id="PF23221"/>
    </source>
</evidence>
<dbReference type="Pfam" id="PF23221">
    <property type="entry name" value="HEAT_MROH2B_1st"/>
    <property type="match status" value="1"/>
</dbReference>
<dbReference type="InterPro" id="IPR045206">
    <property type="entry name" value="Maestro_heat-like_prot"/>
</dbReference>
<feature type="domain" description="MROH2B-like N-terminal HEAT-repeats" evidence="3">
    <location>
        <begin position="34"/>
        <end position="275"/>
    </location>
</feature>
<dbReference type="Proteomes" id="UP000887574">
    <property type="component" value="Unplaced"/>
</dbReference>
<dbReference type="InterPro" id="IPR011989">
    <property type="entry name" value="ARM-like"/>
</dbReference>
<dbReference type="InterPro" id="IPR056282">
    <property type="entry name" value="MROH2B-like_N_HEAT"/>
</dbReference>
<dbReference type="WBParaSite" id="jg12686">
    <property type="protein sequence ID" value="jg12686"/>
    <property type="gene ID" value="jg12686"/>
</dbReference>
<dbReference type="Gene3D" id="1.25.10.10">
    <property type="entry name" value="Leucine-rich Repeat Variant"/>
    <property type="match status" value="1"/>
</dbReference>
<evidence type="ECO:0000259" key="2">
    <source>
        <dbReference type="Pfam" id="PF23210"/>
    </source>
</evidence>
<feature type="domain" description="MROH2B-like HEAT-repeats" evidence="2">
    <location>
        <begin position="280"/>
        <end position="419"/>
    </location>
</feature>
<reference evidence="5" key="1">
    <citation type="submission" date="2022-11" db="UniProtKB">
        <authorList>
            <consortium name="WormBaseParasite"/>
        </authorList>
    </citation>
    <scope>IDENTIFICATION</scope>
</reference>
<dbReference type="SUPFAM" id="SSF48371">
    <property type="entry name" value="ARM repeat"/>
    <property type="match status" value="1"/>
</dbReference>
<organism evidence="4 5">
    <name type="scientific">Ditylenchus dipsaci</name>
    <dbReference type="NCBI Taxonomy" id="166011"/>
    <lineage>
        <taxon>Eukaryota</taxon>
        <taxon>Metazoa</taxon>
        <taxon>Ecdysozoa</taxon>
        <taxon>Nematoda</taxon>
        <taxon>Chromadorea</taxon>
        <taxon>Rhabditida</taxon>
        <taxon>Tylenchina</taxon>
        <taxon>Tylenchomorpha</taxon>
        <taxon>Sphaerularioidea</taxon>
        <taxon>Anguinidae</taxon>
        <taxon>Anguininae</taxon>
        <taxon>Ditylenchus</taxon>
    </lineage>
</organism>
<dbReference type="PANTHER" id="PTHR23120">
    <property type="entry name" value="MAESTRO-RELATED HEAT DOMAIN-CONTAINING"/>
    <property type="match status" value="1"/>
</dbReference>
<dbReference type="InterPro" id="IPR016024">
    <property type="entry name" value="ARM-type_fold"/>
</dbReference>
<evidence type="ECO:0000256" key="1">
    <source>
        <dbReference type="ARBA" id="ARBA00022737"/>
    </source>
</evidence>
<dbReference type="GO" id="GO:0005737">
    <property type="term" value="C:cytoplasm"/>
    <property type="evidence" value="ECO:0007669"/>
    <property type="project" value="TreeGrafter"/>
</dbReference>
<protein>
    <submittedName>
        <fullName evidence="5">Uncharacterized protein</fullName>
    </submittedName>
</protein>
<dbReference type="AlphaFoldDB" id="A0A915CVT2"/>
<dbReference type="Pfam" id="PF23210">
    <property type="entry name" value="HEAT_Maestro_2"/>
    <property type="match status" value="1"/>
</dbReference>
<accession>A0A915CVT2</accession>
<keyword evidence="1" id="KW-0677">Repeat</keyword>
<name>A0A915CVT2_9BILA</name>
<evidence type="ECO:0000313" key="4">
    <source>
        <dbReference type="Proteomes" id="UP000887574"/>
    </source>
</evidence>
<sequence>MAQNLEDLINALFDCVTSHPSTEFYESVTNSLSVLGSKQPALFLTAAHAFILQHNKLCDKDRSFLLNSINKVLEGPSVVEECDEQQGLLIINLATQEMTLTKDSDDLWANSAKDVLVTLAKSQRFVSHVMDALLHKFTPGLTSPPHKYIVLTLAAVAQHNAAGFIPFLTDILSRTVPLLSHLKQDAIRSAWSQALCCFCESVLEFSSSSSNVHNDASGNDENCDESILSSEVKSTNSMEYNYADQLESIYELVFPWTNAKDSKCRADSVECIGTLCLMIPKERINRDLKKLVAMFLSLYKKTTVLEEVYAITKGMGNFLDACSSDETLPVEHYLDDIFNAFFQHVCVVTEQSLSTEDSSVNTTSPVQIKIRNEAFRCFNVAARRFADRQVYYLLHKMQSDKDSVKLGATNLMRHLLNSAG</sequence>
<proteinExistence type="predicted"/>